<evidence type="ECO:0000313" key="1">
    <source>
        <dbReference type="EMBL" id="DAF58242.1"/>
    </source>
</evidence>
<proteinExistence type="predicted"/>
<name>A0A8S5T644_9CAUD</name>
<accession>A0A8S5T644</accession>
<protein>
    <submittedName>
        <fullName evidence="1">Helix-turn-helix domain protein</fullName>
    </submittedName>
</protein>
<reference evidence="1" key="1">
    <citation type="journal article" date="2021" name="Proc. Natl. Acad. Sci. U.S.A.">
        <title>A Catalog of Tens of Thousands of Viruses from Human Metagenomes Reveals Hidden Associations with Chronic Diseases.</title>
        <authorList>
            <person name="Tisza M.J."/>
            <person name="Buck C.B."/>
        </authorList>
    </citation>
    <scope>NUCLEOTIDE SEQUENCE</scope>
    <source>
        <strain evidence="1">CtMBu2</strain>
    </source>
</reference>
<sequence length="122" mass="13698">MTQSEHARVTGWIRAKHKETGKYPSHEEILLRMLQEAQEVTYLDAVEYGLGSTFRSRLSDLRKSHSIISYDKSVPTRYGTKATVKAHRLGSPQSLWDRDVSSSDGRDGCYCKSAGGVHEQLA</sequence>
<organism evidence="1">
    <name type="scientific">Siphoviridae sp. ctMBu2</name>
    <dbReference type="NCBI Taxonomy" id="2827853"/>
    <lineage>
        <taxon>Viruses</taxon>
        <taxon>Duplodnaviria</taxon>
        <taxon>Heunggongvirae</taxon>
        <taxon>Uroviricota</taxon>
        <taxon>Caudoviricetes</taxon>
    </lineage>
</organism>
<dbReference type="EMBL" id="BK032748">
    <property type="protein sequence ID" value="DAF58242.1"/>
    <property type="molecule type" value="Genomic_DNA"/>
</dbReference>